<dbReference type="PANTHER" id="PTHR10953">
    <property type="entry name" value="UBIQUITIN-ACTIVATING ENZYME E1"/>
    <property type="match status" value="1"/>
</dbReference>
<dbReference type="AlphaFoldDB" id="A0A2T7BNC8"/>
<sequence>MALTEKEIARLKHPIAVPGMGLDVQETLKKANILVVGAGGLGCPVLQYLSLSGIGVIGIADYGVILEEDMHRQPIFQMQDLRKHKAKMASSRLWANNPWTKHYPILVQVKPANVLQLLQGFDLVIDCSQHIPTHLVVNDACVQQGVPFITGEVHNWVSWFGGFNLPDGKGGRTASYRCAAALIDSYRNYDAGALGTTHGLTGLAIVNEVIKYLAGVPGGLAGKLYKHDYLHNTIEAKQLAPDAAVLAATTLLTAEDYGLEIVPDVED</sequence>
<dbReference type="InterPro" id="IPR035985">
    <property type="entry name" value="Ubiquitin-activating_enz"/>
</dbReference>
<proteinExistence type="predicted"/>
<dbReference type="OrthoDB" id="9804286at2"/>
<dbReference type="InterPro" id="IPR000594">
    <property type="entry name" value="ThiF_NAD_FAD-bd"/>
</dbReference>
<feature type="domain" description="THIF-type NAD/FAD binding fold" evidence="1">
    <location>
        <begin position="15"/>
        <end position="239"/>
    </location>
</feature>
<evidence type="ECO:0000259" key="1">
    <source>
        <dbReference type="Pfam" id="PF00899"/>
    </source>
</evidence>
<dbReference type="GO" id="GO:0005737">
    <property type="term" value="C:cytoplasm"/>
    <property type="evidence" value="ECO:0007669"/>
    <property type="project" value="TreeGrafter"/>
</dbReference>
<protein>
    <recommendedName>
        <fullName evidence="1">THIF-type NAD/FAD binding fold domain-containing protein</fullName>
    </recommendedName>
</protein>
<gene>
    <name evidence="2" type="ORF">DCC81_06710</name>
</gene>
<dbReference type="Proteomes" id="UP000244450">
    <property type="component" value="Unassembled WGS sequence"/>
</dbReference>
<dbReference type="GO" id="GO:0008641">
    <property type="term" value="F:ubiquitin-like modifier activating enzyme activity"/>
    <property type="evidence" value="ECO:0007669"/>
    <property type="project" value="InterPro"/>
</dbReference>
<dbReference type="RefSeq" id="WP_108685789.1">
    <property type="nucleotide sequence ID" value="NZ_QCYK01000001.1"/>
</dbReference>
<dbReference type="GO" id="GO:0016779">
    <property type="term" value="F:nucleotidyltransferase activity"/>
    <property type="evidence" value="ECO:0007669"/>
    <property type="project" value="TreeGrafter"/>
</dbReference>
<dbReference type="Gene3D" id="3.40.50.720">
    <property type="entry name" value="NAD(P)-binding Rossmann-like Domain"/>
    <property type="match status" value="1"/>
</dbReference>
<accession>A0A2T7BNC8</accession>
<comment type="caution">
    <text evidence="2">The sequence shown here is derived from an EMBL/GenBank/DDBJ whole genome shotgun (WGS) entry which is preliminary data.</text>
</comment>
<organism evidence="2 3">
    <name type="scientific">Chitinophaga parva</name>
    <dbReference type="NCBI Taxonomy" id="2169414"/>
    <lineage>
        <taxon>Bacteria</taxon>
        <taxon>Pseudomonadati</taxon>
        <taxon>Bacteroidota</taxon>
        <taxon>Chitinophagia</taxon>
        <taxon>Chitinophagales</taxon>
        <taxon>Chitinophagaceae</taxon>
        <taxon>Chitinophaga</taxon>
    </lineage>
</organism>
<evidence type="ECO:0000313" key="3">
    <source>
        <dbReference type="Proteomes" id="UP000244450"/>
    </source>
</evidence>
<reference evidence="2 3" key="1">
    <citation type="submission" date="2018-04" db="EMBL/GenBank/DDBJ databases">
        <title>Chitinophaga fuyangensis sp. nov., isolated from soil in a chemical factory.</title>
        <authorList>
            <person name="Chen K."/>
        </authorList>
    </citation>
    <scope>NUCLEOTIDE SEQUENCE [LARGE SCALE GENOMIC DNA]</scope>
    <source>
        <strain evidence="2 3">LY-1</strain>
    </source>
</reference>
<dbReference type="Pfam" id="PF00899">
    <property type="entry name" value="ThiF"/>
    <property type="match status" value="1"/>
</dbReference>
<dbReference type="SUPFAM" id="SSF69572">
    <property type="entry name" value="Activating enzymes of the ubiquitin-like proteins"/>
    <property type="match status" value="1"/>
</dbReference>
<dbReference type="EMBL" id="QCYK01000001">
    <property type="protein sequence ID" value="PUZ29150.1"/>
    <property type="molecule type" value="Genomic_DNA"/>
</dbReference>
<dbReference type="GO" id="GO:0004792">
    <property type="term" value="F:thiosulfate-cyanide sulfurtransferase activity"/>
    <property type="evidence" value="ECO:0007669"/>
    <property type="project" value="TreeGrafter"/>
</dbReference>
<evidence type="ECO:0000313" key="2">
    <source>
        <dbReference type="EMBL" id="PUZ29150.1"/>
    </source>
</evidence>
<dbReference type="InterPro" id="IPR045886">
    <property type="entry name" value="ThiF/MoeB/HesA"/>
</dbReference>
<dbReference type="PANTHER" id="PTHR10953:SF102">
    <property type="entry name" value="ADENYLYLTRANSFERASE AND SULFURTRANSFERASE MOCS3"/>
    <property type="match status" value="1"/>
</dbReference>
<keyword evidence="3" id="KW-1185">Reference proteome</keyword>
<name>A0A2T7BNC8_9BACT</name>